<dbReference type="PANTHER" id="PTHR43434">
    <property type="entry name" value="PHOSPHOGLYCOLATE PHOSPHATASE"/>
    <property type="match status" value="1"/>
</dbReference>
<dbReference type="InterPro" id="IPR050155">
    <property type="entry name" value="HAD-like_hydrolase_sf"/>
</dbReference>
<dbReference type="InterPro" id="IPR023214">
    <property type="entry name" value="HAD_sf"/>
</dbReference>
<dbReference type="InterPro" id="IPR006439">
    <property type="entry name" value="HAD-SF_hydro_IA"/>
</dbReference>
<sequence>MKTPKAIFFDLDGTLLETSYEISDAINDTMEHFGLDKIDEEECKEWIGHGTLHLMRLATAKVKKISYKQAQDDTQMAALYDYFRIRYFERTGTRSWLFEGALKLLQTLKKNNIKIGIITNKETAFVEKILTAHKLDTLTDCIVCGDTLEVKKPDPAGVFYMMDKLDLKITEDILFIGDSKTDILTARNAKLRCWAVTYGYNAGDKIQDSNPDKIIDSLEDIIKLIRL</sequence>
<dbReference type="InterPro" id="IPR041492">
    <property type="entry name" value="HAD_2"/>
</dbReference>
<dbReference type="Gene3D" id="1.10.150.240">
    <property type="entry name" value="Putative phosphatase, domain 2"/>
    <property type="match status" value="1"/>
</dbReference>
<reference evidence="1" key="1">
    <citation type="submission" date="2018-10" db="EMBL/GenBank/DDBJ databases">
        <authorList>
            <person name="Aoki K."/>
        </authorList>
    </citation>
    <scope>NUCLEOTIDE SEQUENCE</scope>
</reference>
<gene>
    <name evidence="1" type="ORF">MNB_ARC-1_509</name>
</gene>
<dbReference type="InterPro" id="IPR036412">
    <property type="entry name" value="HAD-like_sf"/>
</dbReference>
<protein>
    <submittedName>
        <fullName evidence="1">Phosphoglycolate phosphatase</fullName>
        <ecNumber evidence="1">3.1.3.18</ecNumber>
    </submittedName>
</protein>
<proteinExistence type="predicted"/>
<dbReference type="NCBIfam" id="TIGR01549">
    <property type="entry name" value="HAD-SF-IA-v1"/>
    <property type="match status" value="1"/>
</dbReference>
<dbReference type="Gene3D" id="3.40.50.1000">
    <property type="entry name" value="HAD superfamily/HAD-like"/>
    <property type="match status" value="1"/>
</dbReference>
<organism evidence="1">
    <name type="scientific">hydrothermal vent metagenome</name>
    <dbReference type="NCBI Taxonomy" id="652676"/>
    <lineage>
        <taxon>unclassified sequences</taxon>
        <taxon>metagenomes</taxon>
        <taxon>ecological metagenomes</taxon>
    </lineage>
</organism>
<dbReference type="SUPFAM" id="SSF56784">
    <property type="entry name" value="HAD-like"/>
    <property type="match status" value="1"/>
</dbReference>
<dbReference type="InterPro" id="IPR023198">
    <property type="entry name" value="PGP-like_dom2"/>
</dbReference>
<evidence type="ECO:0000313" key="1">
    <source>
        <dbReference type="EMBL" id="VAY86549.1"/>
    </source>
</evidence>
<accession>A0A3B1DRH1</accession>
<keyword evidence="1" id="KW-0378">Hydrolase</keyword>
<dbReference type="EMBL" id="UOYO01000014">
    <property type="protein sequence ID" value="VAY86549.1"/>
    <property type="molecule type" value="Genomic_DNA"/>
</dbReference>
<dbReference type="SFLD" id="SFLDG01135">
    <property type="entry name" value="C1.5.6:_HAD__Beta-PGM__Phospha"/>
    <property type="match status" value="1"/>
</dbReference>
<dbReference type="PANTHER" id="PTHR43434:SF1">
    <property type="entry name" value="PHOSPHOGLYCOLATE PHOSPHATASE"/>
    <property type="match status" value="1"/>
</dbReference>
<dbReference type="GO" id="GO:0008967">
    <property type="term" value="F:phosphoglycolate phosphatase activity"/>
    <property type="evidence" value="ECO:0007669"/>
    <property type="project" value="UniProtKB-EC"/>
</dbReference>
<dbReference type="Pfam" id="PF13419">
    <property type="entry name" value="HAD_2"/>
    <property type="match status" value="1"/>
</dbReference>
<dbReference type="GO" id="GO:0006281">
    <property type="term" value="P:DNA repair"/>
    <property type="evidence" value="ECO:0007669"/>
    <property type="project" value="TreeGrafter"/>
</dbReference>
<dbReference type="PRINTS" id="PR00413">
    <property type="entry name" value="HADHALOGNASE"/>
</dbReference>
<dbReference type="SFLD" id="SFLDS00003">
    <property type="entry name" value="Haloacid_Dehalogenase"/>
    <property type="match status" value="1"/>
</dbReference>
<dbReference type="SFLD" id="SFLDG01129">
    <property type="entry name" value="C1.5:_HAD__Beta-PGM__Phosphata"/>
    <property type="match status" value="1"/>
</dbReference>
<dbReference type="FunFam" id="3.40.50.1000:FF:000022">
    <property type="entry name" value="Phosphoglycolate phosphatase"/>
    <property type="match status" value="1"/>
</dbReference>
<dbReference type="AlphaFoldDB" id="A0A3B1DRH1"/>
<name>A0A3B1DRH1_9ZZZZ</name>
<dbReference type="EC" id="3.1.3.18" evidence="1"/>